<proteinExistence type="predicted"/>
<feature type="transmembrane region" description="Helical" evidence="1">
    <location>
        <begin position="45"/>
        <end position="63"/>
    </location>
</feature>
<evidence type="ECO:0000313" key="3">
    <source>
        <dbReference type="EMBL" id="NYE81461.1"/>
    </source>
</evidence>
<feature type="transmembrane region" description="Helical" evidence="1">
    <location>
        <begin position="83"/>
        <end position="113"/>
    </location>
</feature>
<gene>
    <name evidence="3" type="ORF">FHW18_000732</name>
</gene>
<dbReference type="Pfam" id="PF13548">
    <property type="entry name" value="DUF4126"/>
    <property type="match status" value="1"/>
</dbReference>
<evidence type="ECO:0000256" key="1">
    <source>
        <dbReference type="SAM" id="Phobius"/>
    </source>
</evidence>
<keyword evidence="1" id="KW-0812">Transmembrane</keyword>
<dbReference type="RefSeq" id="WP_257022261.1">
    <property type="nucleotide sequence ID" value="NZ_JACBYR010000001.1"/>
</dbReference>
<feature type="transmembrane region" description="Helical" evidence="1">
    <location>
        <begin position="133"/>
        <end position="154"/>
    </location>
</feature>
<protein>
    <submittedName>
        <fullName evidence="3">Putative membrane protein</fullName>
    </submittedName>
</protein>
<keyword evidence="1" id="KW-1133">Transmembrane helix</keyword>
<reference evidence="3 4" key="1">
    <citation type="submission" date="2020-07" db="EMBL/GenBank/DDBJ databases">
        <title>Genomic Encyclopedia of Type Strains, Phase IV (KMG-V): Genome sequencing to study the core and pangenomes of soil and plant-associated prokaryotes.</title>
        <authorList>
            <person name="Whitman W."/>
        </authorList>
    </citation>
    <scope>NUCLEOTIDE SEQUENCE [LARGE SCALE GENOMIC DNA]</scope>
    <source>
        <strain evidence="3 4">SAS40</strain>
    </source>
</reference>
<keyword evidence="1" id="KW-0472">Membrane</keyword>
<dbReference type="AlphaFoldDB" id="A0A7Y9IQZ3"/>
<accession>A0A7Y9IQZ3</accession>
<feature type="domain" description="DUF4126" evidence="2">
    <location>
        <begin position="11"/>
        <end position="148"/>
    </location>
</feature>
<organism evidence="3 4">
    <name type="scientific">Pigmentiphaga litoralis</name>
    <dbReference type="NCBI Taxonomy" id="516702"/>
    <lineage>
        <taxon>Bacteria</taxon>
        <taxon>Pseudomonadati</taxon>
        <taxon>Pseudomonadota</taxon>
        <taxon>Betaproteobacteria</taxon>
        <taxon>Burkholderiales</taxon>
        <taxon>Alcaligenaceae</taxon>
        <taxon>Pigmentiphaga</taxon>
    </lineage>
</organism>
<dbReference type="Proteomes" id="UP000542125">
    <property type="component" value="Unassembled WGS sequence"/>
</dbReference>
<name>A0A7Y9IQZ3_9BURK</name>
<evidence type="ECO:0000259" key="2">
    <source>
        <dbReference type="Pfam" id="PF13548"/>
    </source>
</evidence>
<sequence length="155" mass="15812">MLNIYVLAGLIGIVCGLRAMTGPAVVSWAAYLGLLPVADTWLDFLSYPATPYILTALAVLELIADQLPQTPPRIVPVQFGTRILTGAVCGAALAFGVAPITGLVLGAVGAIIGTLVGYTVRRKLVAANGGRDFPVALAEDVIAIAAAIGIVVMAS</sequence>
<evidence type="ECO:0000313" key="4">
    <source>
        <dbReference type="Proteomes" id="UP000542125"/>
    </source>
</evidence>
<comment type="caution">
    <text evidence="3">The sequence shown here is derived from an EMBL/GenBank/DDBJ whole genome shotgun (WGS) entry which is preliminary data.</text>
</comment>
<dbReference type="InterPro" id="IPR025196">
    <property type="entry name" value="DUF4126"/>
</dbReference>
<keyword evidence="4" id="KW-1185">Reference proteome</keyword>
<dbReference type="EMBL" id="JACBYR010000001">
    <property type="protein sequence ID" value="NYE81461.1"/>
    <property type="molecule type" value="Genomic_DNA"/>
</dbReference>